<dbReference type="CDD" id="cd01053">
    <property type="entry name" value="AOX"/>
    <property type="match status" value="1"/>
</dbReference>
<keyword evidence="3" id="KW-0813">Transport</keyword>
<keyword evidence="14 16" id="KW-0472">Membrane</keyword>
<reference evidence="20" key="2">
    <citation type="submission" date="2015-01" db="EMBL/GenBank/DDBJ databases">
        <title>Evolutionary Origins and Diversification of the Mycorrhizal Mutualists.</title>
        <authorList>
            <consortium name="DOE Joint Genome Institute"/>
            <consortium name="Mycorrhizal Genomics Consortium"/>
            <person name="Kohler A."/>
            <person name="Kuo A."/>
            <person name="Nagy L.G."/>
            <person name="Floudas D."/>
            <person name="Copeland A."/>
            <person name="Barry K.W."/>
            <person name="Cichocki N."/>
            <person name="Veneault-Fourrey C."/>
            <person name="LaButti K."/>
            <person name="Lindquist E.A."/>
            <person name="Lipzen A."/>
            <person name="Lundell T."/>
            <person name="Morin E."/>
            <person name="Murat C."/>
            <person name="Riley R."/>
            <person name="Ohm R."/>
            <person name="Sun H."/>
            <person name="Tunlid A."/>
            <person name="Henrissat B."/>
            <person name="Grigoriev I.V."/>
            <person name="Hibbett D.S."/>
            <person name="Martin F."/>
        </authorList>
    </citation>
    <scope>NUCLEOTIDE SEQUENCE [LARGE SCALE GENOMIC DNA]</scope>
    <source>
        <strain evidence="20">MUT 4182</strain>
    </source>
</reference>
<evidence type="ECO:0000256" key="6">
    <source>
        <dbReference type="ARBA" id="ARBA00022723"/>
    </source>
</evidence>
<comment type="similarity">
    <text evidence="2 16">Belongs to the alternative oxidase family.</text>
</comment>
<dbReference type="Proteomes" id="UP000054248">
    <property type="component" value="Unassembled WGS sequence"/>
</dbReference>
<dbReference type="EC" id="1.-.-.-" evidence="16"/>
<dbReference type="GO" id="GO:0009916">
    <property type="term" value="F:alternative oxidase activity"/>
    <property type="evidence" value="ECO:0007669"/>
    <property type="project" value="UniProtKB-UniRule"/>
</dbReference>
<evidence type="ECO:0000256" key="5">
    <source>
        <dbReference type="ARBA" id="ARBA00022692"/>
    </source>
</evidence>
<evidence type="ECO:0000256" key="12">
    <source>
        <dbReference type="ARBA" id="ARBA00023004"/>
    </source>
</evidence>
<evidence type="ECO:0000313" key="19">
    <source>
        <dbReference type="EMBL" id="KIO29229.1"/>
    </source>
</evidence>
<name>A0A0C3QPG5_9AGAM</name>
<dbReference type="OrthoDB" id="16906at2759"/>
<feature type="transmembrane region" description="Helical" evidence="18">
    <location>
        <begin position="168"/>
        <end position="189"/>
    </location>
</feature>
<keyword evidence="5 16" id="KW-0812">Transmembrane</keyword>
<dbReference type="Gene3D" id="1.20.1260.140">
    <property type="entry name" value="Alternative oxidase"/>
    <property type="match status" value="1"/>
</dbReference>
<evidence type="ECO:0000256" key="2">
    <source>
        <dbReference type="ARBA" id="ARBA00008388"/>
    </source>
</evidence>
<feature type="compositionally biased region" description="Basic and acidic residues" evidence="17">
    <location>
        <begin position="47"/>
        <end position="64"/>
    </location>
</feature>
<evidence type="ECO:0000313" key="20">
    <source>
        <dbReference type="Proteomes" id="UP000054248"/>
    </source>
</evidence>
<dbReference type="GO" id="GO:0005743">
    <property type="term" value="C:mitochondrial inner membrane"/>
    <property type="evidence" value="ECO:0007669"/>
    <property type="project" value="UniProtKB-SubCell"/>
</dbReference>
<dbReference type="STRING" id="1051891.A0A0C3QPG5"/>
<dbReference type="PANTHER" id="PTHR31803:SF3">
    <property type="entry name" value="ALTERNATIVE OXIDASE"/>
    <property type="match status" value="1"/>
</dbReference>
<keyword evidence="9 16" id="KW-0249">Electron transport</keyword>
<evidence type="ECO:0000256" key="1">
    <source>
        <dbReference type="ARBA" id="ARBA00004273"/>
    </source>
</evidence>
<keyword evidence="10 18" id="KW-1133">Transmembrane helix</keyword>
<proteinExistence type="inferred from homology"/>
<evidence type="ECO:0000256" key="15">
    <source>
        <dbReference type="ARBA" id="ARBA00025285"/>
    </source>
</evidence>
<gene>
    <name evidence="19" type="ORF">M407DRAFT_171617</name>
</gene>
<dbReference type="GO" id="GO:0010230">
    <property type="term" value="P:alternative respiration"/>
    <property type="evidence" value="ECO:0007669"/>
    <property type="project" value="TreeGrafter"/>
</dbReference>
<comment type="cofactor">
    <cofactor evidence="16">
        <name>Fe cation</name>
        <dbReference type="ChEBI" id="CHEBI:24875"/>
    </cofactor>
    <text evidence="16">Binds 2 iron ions per subunit.</text>
</comment>
<accession>A0A0C3QPG5</accession>
<dbReference type="FunFam" id="1.20.1260.140:FF:000002">
    <property type="entry name" value="Alternative oxidase"/>
    <property type="match status" value="1"/>
</dbReference>
<feature type="transmembrane region" description="Helical" evidence="18">
    <location>
        <begin position="230"/>
        <end position="252"/>
    </location>
</feature>
<comment type="function">
    <text evidence="15">Catalyzes cyanide-resistant oxygen consumption. May increase respiration when the cytochrome respiratory pathway is restricted, or in response to low temperatures.</text>
</comment>
<evidence type="ECO:0000256" key="7">
    <source>
        <dbReference type="ARBA" id="ARBA00022792"/>
    </source>
</evidence>
<dbReference type="AlphaFoldDB" id="A0A0C3QPG5"/>
<dbReference type="GO" id="GO:0098803">
    <property type="term" value="C:respiratory chain complex"/>
    <property type="evidence" value="ECO:0007669"/>
    <property type="project" value="UniProtKB-UniRule"/>
</dbReference>
<dbReference type="HOGENOM" id="CLU_041974_2_0_1"/>
<evidence type="ECO:0000256" key="11">
    <source>
        <dbReference type="ARBA" id="ARBA00023002"/>
    </source>
</evidence>
<dbReference type="PANTHER" id="PTHR31803">
    <property type="entry name" value="ALTERNATIVE OXIDASE"/>
    <property type="match status" value="1"/>
</dbReference>
<dbReference type="InterPro" id="IPR002680">
    <property type="entry name" value="AOX"/>
</dbReference>
<keyword evidence="6 16" id="KW-0479">Metal-binding</keyword>
<dbReference type="Pfam" id="PF01786">
    <property type="entry name" value="AOX"/>
    <property type="match status" value="1"/>
</dbReference>
<evidence type="ECO:0000256" key="18">
    <source>
        <dbReference type="SAM" id="Phobius"/>
    </source>
</evidence>
<protein>
    <recommendedName>
        <fullName evidence="16">Alternative oxidase</fullName>
        <ecNumber evidence="16">1.-.-.-</ecNumber>
    </recommendedName>
</protein>
<keyword evidence="11 16" id="KW-0560">Oxidoreductase</keyword>
<evidence type="ECO:0000256" key="8">
    <source>
        <dbReference type="ARBA" id="ARBA00022946"/>
    </source>
</evidence>
<keyword evidence="8" id="KW-0809">Transit peptide</keyword>
<evidence type="ECO:0000256" key="14">
    <source>
        <dbReference type="ARBA" id="ARBA00023136"/>
    </source>
</evidence>
<evidence type="ECO:0000256" key="4">
    <source>
        <dbReference type="ARBA" id="ARBA00022660"/>
    </source>
</evidence>
<reference evidence="19 20" key="1">
    <citation type="submission" date="2014-04" db="EMBL/GenBank/DDBJ databases">
        <authorList>
            <consortium name="DOE Joint Genome Institute"/>
            <person name="Kuo A."/>
            <person name="Girlanda M."/>
            <person name="Perotto S."/>
            <person name="Kohler A."/>
            <person name="Nagy L.G."/>
            <person name="Floudas D."/>
            <person name="Copeland A."/>
            <person name="Barry K.W."/>
            <person name="Cichocki N."/>
            <person name="Veneault-Fourrey C."/>
            <person name="LaButti K."/>
            <person name="Lindquist E.A."/>
            <person name="Lipzen A."/>
            <person name="Lundell T."/>
            <person name="Morin E."/>
            <person name="Murat C."/>
            <person name="Sun H."/>
            <person name="Tunlid A."/>
            <person name="Henrissat B."/>
            <person name="Grigoriev I.V."/>
            <person name="Hibbett D.S."/>
            <person name="Martin F."/>
            <person name="Nordberg H.P."/>
            <person name="Cantor M.N."/>
            <person name="Hua S.X."/>
        </authorList>
    </citation>
    <scope>NUCLEOTIDE SEQUENCE [LARGE SCALE GENOMIC DNA]</scope>
    <source>
        <strain evidence="19 20">MUT 4182</strain>
    </source>
</reference>
<evidence type="ECO:0000256" key="17">
    <source>
        <dbReference type="SAM" id="MobiDB-lite"/>
    </source>
</evidence>
<feature type="region of interest" description="Disordered" evidence="17">
    <location>
        <begin position="47"/>
        <end position="79"/>
    </location>
</feature>
<evidence type="ECO:0000256" key="13">
    <source>
        <dbReference type="ARBA" id="ARBA00023128"/>
    </source>
</evidence>
<dbReference type="InterPro" id="IPR038659">
    <property type="entry name" value="AOX_sf"/>
</dbReference>
<keyword evidence="4 16" id="KW-0679">Respiratory chain</keyword>
<keyword evidence="12 16" id="KW-0408">Iron</keyword>
<evidence type="ECO:0000256" key="10">
    <source>
        <dbReference type="ARBA" id="ARBA00022989"/>
    </source>
</evidence>
<evidence type="ECO:0000256" key="16">
    <source>
        <dbReference type="RuleBase" id="RU003779"/>
    </source>
</evidence>
<keyword evidence="20" id="KW-1185">Reference proteome</keyword>
<comment type="subcellular location">
    <subcellularLocation>
        <location evidence="1">Mitochondrion inner membrane</location>
    </subcellularLocation>
</comment>
<evidence type="ECO:0000256" key="9">
    <source>
        <dbReference type="ARBA" id="ARBA00022982"/>
    </source>
</evidence>
<sequence length="391" mass="44043">MLRAATLSSSRVARRPLILTYAAAAPRYQQRSFSIVPRWSAPALKADDAAGKGSEGVHPKDEKAGNIVSHPKDSLMPPKTDNTQALTSITGDWVLFHPVYTAEEVNAVKVLKHERKTLSDKVASACVRVLRFGFDILSRYKHSTIPAGSNMSLQELRAKGYSMDDSRWLMRILFLETVAGVPGMVAATLRHLRSLRLMRRDAGWIHTLLEESENERMHLMTFMAIKQPSIWFRGLVLGAQGVFYNAFFLAYLTSPRTAHRFVGFLEEEAMYTYTLLIEDIEAGRLPEWENMDAPAIAIDYWRLPKDAKLLDVIRAVRADEATHRFVNHSLANLNQKEDVNPFALREPDMAIKGTKIALERTEAADFIKETREILHEPAPKPGHSALEKPSL</sequence>
<dbReference type="EMBL" id="KN822985">
    <property type="protein sequence ID" value="KIO29229.1"/>
    <property type="molecule type" value="Genomic_DNA"/>
</dbReference>
<dbReference type="GO" id="GO:0046872">
    <property type="term" value="F:metal ion binding"/>
    <property type="evidence" value="ECO:0007669"/>
    <property type="project" value="UniProtKB-UniRule"/>
</dbReference>
<keyword evidence="7" id="KW-0999">Mitochondrion inner membrane</keyword>
<organism evidence="19 20">
    <name type="scientific">Tulasnella calospora MUT 4182</name>
    <dbReference type="NCBI Taxonomy" id="1051891"/>
    <lineage>
        <taxon>Eukaryota</taxon>
        <taxon>Fungi</taxon>
        <taxon>Dikarya</taxon>
        <taxon>Basidiomycota</taxon>
        <taxon>Agaricomycotina</taxon>
        <taxon>Agaricomycetes</taxon>
        <taxon>Cantharellales</taxon>
        <taxon>Tulasnellaceae</taxon>
        <taxon>Tulasnella</taxon>
    </lineage>
</organism>
<keyword evidence="13" id="KW-0496">Mitochondrion</keyword>
<evidence type="ECO:0000256" key="3">
    <source>
        <dbReference type="ARBA" id="ARBA00022448"/>
    </source>
</evidence>